<feature type="domain" description="L,D-TPase catalytic" evidence="8">
    <location>
        <begin position="89"/>
        <end position="231"/>
    </location>
</feature>
<dbReference type="Pfam" id="PF03734">
    <property type="entry name" value="YkuD"/>
    <property type="match status" value="1"/>
</dbReference>
<dbReference type="OrthoDB" id="9809748at2"/>
<gene>
    <name evidence="9" type="ORF">B0I18_11122</name>
</gene>
<evidence type="ECO:0000313" key="10">
    <source>
        <dbReference type="Proteomes" id="UP000240572"/>
    </source>
</evidence>
<keyword evidence="6 7" id="KW-0961">Cell wall biogenesis/degradation</keyword>
<dbReference type="Proteomes" id="UP000240572">
    <property type="component" value="Unassembled WGS sequence"/>
</dbReference>
<dbReference type="Gene3D" id="2.40.440.10">
    <property type="entry name" value="L,D-transpeptidase catalytic domain-like"/>
    <property type="match status" value="1"/>
</dbReference>
<evidence type="ECO:0000256" key="1">
    <source>
        <dbReference type="ARBA" id="ARBA00004752"/>
    </source>
</evidence>
<dbReference type="PANTHER" id="PTHR36699:SF1">
    <property type="entry name" value="L,D-TRANSPEPTIDASE YAFK-RELATED"/>
    <property type="match status" value="1"/>
</dbReference>
<accession>A0A2P8CWW7</accession>
<protein>
    <submittedName>
        <fullName evidence="9">L,D-transpeptidase-like protein</fullName>
    </submittedName>
</protein>
<comment type="caution">
    <text evidence="9">The sequence shown here is derived from an EMBL/GenBank/DDBJ whole genome shotgun (WGS) entry which is preliminary data.</text>
</comment>
<evidence type="ECO:0000256" key="3">
    <source>
        <dbReference type="ARBA" id="ARBA00022679"/>
    </source>
</evidence>
<dbReference type="EMBL" id="PYGD01000011">
    <property type="protein sequence ID" value="PSK89468.1"/>
    <property type="molecule type" value="Genomic_DNA"/>
</dbReference>
<evidence type="ECO:0000256" key="5">
    <source>
        <dbReference type="ARBA" id="ARBA00022984"/>
    </source>
</evidence>
<dbReference type="CDD" id="cd16913">
    <property type="entry name" value="YkuD_like"/>
    <property type="match status" value="1"/>
</dbReference>
<dbReference type="UniPathway" id="UPA00219"/>
<dbReference type="RefSeq" id="WP_106524721.1">
    <property type="nucleotide sequence ID" value="NZ_PYGD01000011.1"/>
</dbReference>
<evidence type="ECO:0000256" key="2">
    <source>
        <dbReference type="ARBA" id="ARBA00005992"/>
    </source>
</evidence>
<keyword evidence="4 7" id="KW-0133">Cell shape</keyword>
<evidence type="ECO:0000256" key="6">
    <source>
        <dbReference type="ARBA" id="ARBA00023316"/>
    </source>
</evidence>
<keyword evidence="5 7" id="KW-0573">Peptidoglycan synthesis</keyword>
<dbReference type="PANTHER" id="PTHR36699">
    <property type="entry name" value="LD-TRANSPEPTIDASE"/>
    <property type="match status" value="1"/>
</dbReference>
<evidence type="ECO:0000259" key="8">
    <source>
        <dbReference type="PROSITE" id="PS52029"/>
    </source>
</evidence>
<evidence type="ECO:0000313" key="9">
    <source>
        <dbReference type="EMBL" id="PSK89468.1"/>
    </source>
</evidence>
<comment type="similarity">
    <text evidence="2">Belongs to the YkuD family.</text>
</comment>
<sequence>MKFNVLPFAFWLLGVALVVTGPLAHAQKEKEKRDFKVVSEVKDRHGNTIRKVQYYEGNVKITQEIIMPPFPGIKERPKVDPDTLNRDSVLVLVEKSNYLVAIVYKRKRIRQYRAVFGPTPLVDKMMAGDRNTPEGWFKIVSKKEHSNWQKFILIDYPNEESYAKFNKRKQDGLIPSGASIGNSVGIHGTFTSGVKMVDWGMGWTDGCVAMKPEDINDFYRFVWPGTRVFVRR</sequence>
<dbReference type="GO" id="GO:0071555">
    <property type="term" value="P:cell wall organization"/>
    <property type="evidence" value="ECO:0007669"/>
    <property type="project" value="UniProtKB-UniRule"/>
</dbReference>
<evidence type="ECO:0000256" key="7">
    <source>
        <dbReference type="PROSITE-ProRule" id="PRU01373"/>
    </source>
</evidence>
<dbReference type="GO" id="GO:0004180">
    <property type="term" value="F:carboxypeptidase activity"/>
    <property type="evidence" value="ECO:0007669"/>
    <property type="project" value="UniProtKB-ARBA"/>
</dbReference>
<dbReference type="GO" id="GO:0008360">
    <property type="term" value="P:regulation of cell shape"/>
    <property type="evidence" value="ECO:0007669"/>
    <property type="project" value="UniProtKB-UniRule"/>
</dbReference>
<evidence type="ECO:0000256" key="4">
    <source>
        <dbReference type="ARBA" id="ARBA00022960"/>
    </source>
</evidence>
<proteinExistence type="inferred from homology"/>
<dbReference type="PROSITE" id="PS52029">
    <property type="entry name" value="LD_TPASE"/>
    <property type="match status" value="1"/>
</dbReference>
<feature type="active site" description="Nucleophile" evidence="7">
    <location>
        <position position="207"/>
    </location>
</feature>
<dbReference type="InterPro" id="IPR038063">
    <property type="entry name" value="Transpep_catalytic_dom"/>
</dbReference>
<keyword evidence="10" id="KW-1185">Reference proteome</keyword>
<dbReference type="GO" id="GO:0016740">
    <property type="term" value="F:transferase activity"/>
    <property type="evidence" value="ECO:0007669"/>
    <property type="project" value="UniProtKB-KW"/>
</dbReference>
<dbReference type="SUPFAM" id="SSF141523">
    <property type="entry name" value="L,D-transpeptidase catalytic domain-like"/>
    <property type="match status" value="1"/>
</dbReference>
<keyword evidence="3" id="KW-0808">Transferase</keyword>
<dbReference type="GO" id="GO:0009252">
    <property type="term" value="P:peptidoglycan biosynthetic process"/>
    <property type="evidence" value="ECO:0007669"/>
    <property type="project" value="UniProtKB-UniPathway"/>
</dbReference>
<dbReference type="AlphaFoldDB" id="A0A2P8CWW7"/>
<feature type="active site" description="Proton donor/acceptor" evidence="7">
    <location>
        <position position="187"/>
    </location>
</feature>
<reference evidence="9 10" key="1">
    <citation type="submission" date="2018-03" db="EMBL/GenBank/DDBJ databases">
        <title>Genomic Encyclopedia of Type Strains, Phase III (KMG-III): the genomes of soil and plant-associated and newly described type strains.</title>
        <authorList>
            <person name="Whitman W."/>
        </authorList>
    </citation>
    <scope>NUCLEOTIDE SEQUENCE [LARGE SCALE GENOMIC DNA]</scope>
    <source>
        <strain evidence="9 10">CGMCC 1.12700</strain>
    </source>
</reference>
<dbReference type="InterPro" id="IPR005490">
    <property type="entry name" value="LD_TPept_cat_dom"/>
</dbReference>
<name>A0A2P8CWW7_9BACT</name>
<comment type="pathway">
    <text evidence="1 7">Cell wall biogenesis; peptidoglycan biosynthesis.</text>
</comment>
<organism evidence="9 10">
    <name type="scientific">Taibaiella chishuiensis</name>
    <dbReference type="NCBI Taxonomy" id="1434707"/>
    <lineage>
        <taxon>Bacteria</taxon>
        <taxon>Pseudomonadati</taxon>
        <taxon>Bacteroidota</taxon>
        <taxon>Chitinophagia</taxon>
        <taxon>Chitinophagales</taxon>
        <taxon>Chitinophagaceae</taxon>
        <taxon>Taibaiella</taxon>
    </lineage>
</organism>